<evidence type="ECO:0000259" key="3">
    <source>
        <dbReference type="PROSITE" id="PS50213"/>
    </source>
</evidence>
<evidence type="ECO:0000256" key="1">
    <source>
        <dbReference type="SAM" id="MobiDB-lite"/>
    </source>
</evidence>
<dbReference type="SMART" id="SM00554">
    <property type="entry name" value="FAS1"/>
    <property type="match status" value="1"/>
</dbReference>
<dbReference type="PROSITE" id="PS50213">
    <property type="entry name" value="FAS1"/>
    <property type="match status" value="1"/>
</dbReference>
<dbReference type="GO" id="GO:0005615">
    <property type="term" value="C:extracellular space"/>
    <property type="evidence" value="ECO:0007669"/>
    <property type="project" value="TreeGrafter"/>
</dbReference>
<dbReference type="EMBL" id="PVWG01000019">
    <property type="protein sequence ID" value="PSB18238.1"/>
    <property type="molecule type" value="Genomic_DNA"/>
</dbReference>
<dbReference type="InterPro" id="IPR050904">
    <property type="entry name" value="Adhesion/Biosynth-related"/>
</dbReference>
<reference evidence="4 5" key="2">
    <citation type="submission" date="2018-03" db="EMBL/GenBank/DDBJ databases">
        <title>The ancient ancestry and fast evolution of plastids.</title>
        <authorList>
            <person name="Moore K.R."/>
            <person name="Magnabosco C."/>
            <person name="Momper L."/>
            <person name="Gold D.A."/>
            <person name="Bosak T."/>
            <person name="Fournier G.P."/>
        </authorList>
    </citation>
    <scope>NUCLEOTIDE SEQUENCE [LARGE SCALE GENOMIC DNA]</scope>
    <source>
        <strain evidence="4 5">ULC007</strain>
    </source>
</reference>
<evidence type="ECO:0000313" key="4">
    <source>
        <dbReference type="EMBL" id="PSB18238.1"/>
    </source>
</evidence>
<feature type="domain" description="FAS1" evidence="3">
    <location>
        <begin position="54"/>
        <end position="184"/>
    </location>
</feature>
<dbReference type="OrthoDB" id="9800666at2"/>
<evidence type="ECO:0000256" key="2">
    <source>
        <dbReference type="SAM" id="SignalP"/>
    </source>
</evidence>
<dbReference type="Pfam" id="PF02469">
    <property type="entry name" value="Fasciclin"/>
    <property type="match status" value="1"/>
</dbReference>
<feature type="chain" id="PRO_5015661937" evidence="2">
    <location>
        <begin position="31"/>
        <end position="191"/>
    </location>
</feature>
<dbReference type="PANTHER" id="PTHR10900:SF77">
    <property type="entry name" value="FI19380P1"/>
    <property type="match status" value="1"/>
</dbReference>
<evidence type="ECO:0000313" key="5">
    <source>
        <dbReference type="Proteomes" id="UP000238634"/>
    </source>
</evidence>
<organism evidence="4 5">
    <name type="scientific">Phormidesmis priestleyi ULC007</name>
    <dbReference type="NCBI Taxonomy" id="1920490"/>
    <lineage>
        <taxon>Bacteria</taxon>
        <taxon>Bacillati</taxon>
        <taxon>Cyanobacteriota</taxon>
        <taxon>Cyanophyceae</taxon>
        <taxon>Leptolyngbyales</taxon>
        <taxon>Leptolyngbyaceae</taxon>
        <taxon>Phormidesmis</taxon>
    </lineage>
</organism>
<reference evidence="4 5" key="1">
    <citation type="submission" date="2018-02" db="EMBL/GenBank/DDBJ databases">
        <authorList>
            <person name="Cohen D.B."/>
            <person name="Kent A.D."/>
        </authorList>
    </citation>
    <scope>NUCLEOTIDE SEQUENCE [LARGE SCALE GENOMIC DNA]</scope>
    <source>
        <strain evidence="4 5">ULC007</strain>
    </source>
</reference>
<dbReference type="SUPFAM" id="SSF82153">
    <property type="entry name" value="FAS1 domain"/>
    <property type="match status" value="1"/>
</dbReference>
<dbReference type="FunFam" id="2.30.180.10:FF:000019">
    <property type="entry name" value="Cell surface lipoprotein"/>
    <property type="match status" value="1"/>
</dbReference>
<dbReference type="AlphaFoldDB" id="A0A2T1DCM6"/>
<feature type="signal peptide" evidence="2">
    <location>
        <begin position="1"/>
        <end position="30"/>
    </location>
</feature>
<dbReference type="InterPro" id="IPR036378">
    <property type="entry name" value="FAS1_dom_sf"/>
</dbReference>
<keyword evidence="2" id="KW-0732">Signal</keyword>
<feature type="region of interest" description="Disordered" evidence="1">
    <location>
        <begin position="33"/>
        <end position="52"/>
    </location>
</feature>
<dbReference type="InterPro" id="IPR000782">
    <property type="entry name" value="FAS1_domain"/>
</dbReference>
<name>A0A2T1DCM6_9CYAN</name>
<dbReference type="Gene3D" id="2.30.180.10">
    <property type="entry name" value="FAS1 domain"/>
    <property type="match status" value="1"/>
</dbReference>
<keyword evidence="5" id="KW-1185">Reference proteome</keyword>
<dbReference type="PROSITE" id="PS51257">
    <property type="entry name" value="PROKAR_LIPOPROTEIN"/>
    <property type="match status" value="1"/>
</dbReference>
<gene>
    <name evidence="4" type="ORF">C7B65_16185</name>
</gene>
<accession>A0A2T1DCM6</accession>
<protein>
    <submittedName>
        <fullName evidence="4">Fasciclin domain-containing protein</fullName>
    </submittedName>
</protein>
<proteinExistence type="predicted"/>
<sequence>MQNRLLANHTRLMSVLLTSLLMLPIATSCAPQPAQAPTASVMTSPTSSPTPQARGTIVEVAAANPALRNLTAAIQAGGLTATLKGQGPFTVFAPTDQAFSAVPAATRQQLLQPQNRKTLTRILSYHVVPGELSSSQLQPGAIKTLEGQTLAVQTGSQVTVNDARVTQPDIQASNGVIHVIDRIIVPPDVKL</sequence>
<comment type="caution">
    <text evidence="4">The sequence shown here is derived from an EMBL/GenBank/DDBJ whole genome shotgun (WGS) entry which is preliminary data.</text>
</comment>
<dbReference type="STRING" id="1920490.GCA_001895925_01023"/>
<feature type="compositionally biased region" description="Low complexity" evidence="1">
    <location>
        <begin position="37"/>
        <end position="51"/>
    </location>
</feature>
<dbReference type="Proteomes" id="UP000238634">
    <property type="component" value="Unassembled WGS sequence"/>
</dbReference>
<dbReference type="PANTHER" id="PTHR10900">
    <property type="entry name" value="PERIOSTIN-RELATED"/>
    <property type="match status" value="1"/>
</dbReference>